<dbReference type="Proteomes" id="UP000240830">
    <property type="component" value="Unassembled WGS sequence"/>
</dbReference>
<reference evidence="3 4" key="1">
    <citation type="submission" date="2016-10" db="EMBL/GenBank/DDBJ databases">
        <title>The genome of Paramicrosporidium saccamoebae is the missing link in understanding Cryptomycota and Microsporidia evolution.</title>
        <authorList>
            <person name="Quandt C.A."/>
            <person name="Beaudet D."/>
            <person name="Corsaro D."/>
            <person name="Michel R."/>
            <person name="Corradi N."/>
            <person name="James T."/>
        </authorList>
    </citation>
    <scope>NUCLEOTIDE SEQUENCE [LARGE SCALE GENOMIC DNA]</scope>
    <source>
        <strain evidence="3 4">KSL3</strain>
    </source>
</reference>
<comment type="caution">
    <text evidence="3">The sequence shown here is derived from an EMBL/GenBank/DDBJ whole genome shotgun (WGS) entry which is preliminary data.</text>
</comment>
<protein>
    <submittedName>
        <fullName evidence="3">Uncharacterized protein</fullName>
    </submittedName>
</protein>
<accession>A0A2H9TF83</accession>
<evidence type="ECO:0000313" key="4">
    <source>
        <dbReference type="Proteomes" id="UP000240830"/>
    </source>
</evidence>
<sequence>MVVASLLLLALLGIFAQASQEPREHLPTSVSNYNNWLAHSFTKDTRIQEFTVNATTAMTLKLIEAYGGCSVLVTDNETERLNDLNMGLVSLILYPGLHKIAITVDVDERDSDLAIILTRVESAQGKSMLSAKVRDGRKKSLPGGPAGIQKPHFEKPIRPMPPNANRRRRGRKPKKPTHPAAISYE</sequence>
<feature type="chain" id="PRO_5014142819" evidence="2">
    <location>
        <begin position="19"/>
        <end position="185"/>
    </location>
</feature>
<proteinExistence type="predicted"/>
<keyword evidence="4" id="KW-1185">Reference proteome</keyword>
<organism evidence="3 4">
    <name type="scientific">Paramicrosporidium saccamoebae</name>
    <dbReference type="NCBI Taxonomy" id="1246581"/>
    <lineage>
        <taxon>Eukaryota</taxon>
        <taxon>Fungi</taxon>
        <taxon>Fungi incertae sedis</taxon>
        <taxon>Cryptomycota</taxon>
        <taxon>Cryptomycota incertae sedis</taxon>
        <taxon>Paramicrosporidium</taxon>
    </lineage>
</organism>
<gene>
    <name evidence="3" type="ORF">PSACC_03749</name>
</gene>
<evidence type="ECO:0000256" key="2">
    <source>
        <dbReference type="SAM" id="SignalP"/>
    </source>
</evidence>
<dbReference type="EMBL" id="MTSL01000221">
    <property type="protein sequence ID" value="PJF16437.1"/>
    <property type="molecule type" value="Genomic_DNA"/>
</dbReference>
<feature type="region of interest" description="Disordered" evidence="1">
    <location>
        <begin position="127"/>
        <end position="185"/>
    </location>
</feature>
<name>A0A2H9TF83_9FUNG</name>
<keyword evidence="2" id="KW-0732">Signal</keyword>
<dbReference type="AlphaFoldDB" id="A0A2H9TF83"/>
<evidence type="ECO:0000256" key="1">
    <source>
        <dbReference type="SAM" id="MobiDB-lite"/>
    </source>
</evidence>
<evidence type="ECO:0000313" key="3">
    <source>
        <dbReference type="EMBL" id="PJF16437.1"/>
    </source>
</evidence>
<feature type="compositionally biased region" description="Basic residues" evidence="1">
    <location>
        <begin position="165"/>
        <end position="177"/>
    </location>
</feature>
<feature type="signal peptide" evidence="2">
    <location>
        <begin position="1"/>
        <end position="18"/>
    </location>
</feature>